<dbReference type="Pfam" id="PF07963">
    <property type="entry name" value="N_methyl"/>
    <property type="match status" value="1"/>
</dbReference>
<dbReference type="AlphaFoldDB" id="A0A1G2F543"/>
<dbReference type="GO" id="GO:0015628">
    <property type="term" value="P:protein secretion by the type II secretion system"/>
    <property type="evidence" value="ECO:0007669"/>
    <property type="project" value="InterPro"/>
</dbReference>
<evidence type="ECO:0000313" key="4">
    <source>
        <dbReference type="EMBL" id="OGZ33139.1"/>
    </source>
</evidence>
<gene>
    <name evidence="4" type="ORF">A2V69_01840</name>
</gene>
<dbReference type="PRINTS" id="PR00813">
    <property type="entry name" value="BCTERIALGSPG"/>
</dbReference>
<evidence type="ECO:0000259" key="3">
    <source>
        <dbReference type="Pfam" id="PF08334"/>
    </source>
</evidence>
<dbReference type="Proteomes" id="UP000177810">
    <property type="component" value="Unassembled WGS sequence"/>
</dbReference>
<dbReference type="EMBL" id="MHMT01000004">
    <property type="protein sequence ID" value="OGZ33139.1"/>
    <property type="molecule type" value="Genomic_DNA"/>
</dbReference>
<keyword evidence="2" id="KW-1133">Transmembrane helix</keyword>
<dbReference type="InterPro" id="IPR013545">
    <property type="entry name" value="T2SS_protein-GspG_C"/>
</dbReference>
<dbReference type="InterPro" id="IPR000983">
    <property type="entry name" value="Bac_GSPG_pilin"/>
</dbReference>
<feature type="domain" description="Type II secretion system protein GspG C-terminal" evidence="3">
    <location>
        <begin position="29"/>
        <end position="107"/>
    </location>
</feature>
<dbReference type="SUPFAM" id="SSF54523">
    <property type="entry name" value="Pili subunits"/>
    <property type="match status" value="1"/>
</dbReference>
<dbReference type="InterPro" id="IPR012902">
    <property type="entry name" value="N_methyl_site"/>
</dbReference>
<evidence type="ECO:0000313" key="5">
    <source>
        <dbReference type="Proteomes" id="UP000177810"/>
    </source>
</evidence>
<dbReference type="STRING" id="1801990.A2V69_01840"/>
<keyword evidence="2" id="KW-0812">Transmembrane</keyword>
<accession>A0A1G2F543</accession>
<dbReference type="Gene3D" id="3.30.700.10">
    <property type="entry name" value="Glycoprotein, Type 4 Pilin"/>
    <property type="match status" value="1"/>
</dbReference>
<name>A0A1G2F543_9BACT</name>
<sequence>MKKGFTLIELLIVIAIIGILASIIIPNATNAIQKAKQKATMSDMVTITTACASYAMGSGRMPKQEGEVEPDSEFMQAIAPYISAFQPNDKWGHKYLIYTGSAIAGQYGIEEDDLTGEDFLIISLGRDGQMENFLYDPKNPDSGFFSGENIESLKNDLIRLNNSWIRAPISATK</sequence>
<protein>
    <recommendedName>
        <fullName evidence="3">Type II secretion system protein GspG C-terminal domain-containing protein</fullName>
    </recommendedName>
</protein>
<evidence type="ECO:0000256" key="2">
    <source>
        <dbReference type="SAM" id="Phobius"/>
    </source>
</evidence>
<organism evidence="4 5">
    <name type="scientific">Candidatus Portnoybacteria bacterium RBG_13_40_8</name>
    <dbReference type="NCBI Taxonomy" id="1801990"/>
    <lineage>
        <taxon>Bacteria</taxon>
        <taxon>Candidatus Portnoyibacteriota</taxon>
    </lineage>
</organism>
<dbReference type="PANTHER" id="PTHR30093">
    <property type="entry name" value="GENERAL SECRETION PATHWAY PROTEIN G"/>
    <property type="match status" value="1"/>
</dbReference>
<proteinExistence type="predicted"/>
<comment type="caution">
    <text evidence="4">The sequence shown here is derived from an EMBL/GenBank/DDBJ whole genome shotgun (WGS) entry which is preliminary data.</text>
</comment>
<dbReference type="GO" id="GO:0015627">
    <property type="term" value="C:type II protein secretion system complex"/>
    <property type="evidence" value="ECO:0007669"/>
    <property type="project" value="InterPro"/>
</dbReference>
<feature type="transmembrane region" description="Helical" evidence="2">
    <location>
        <begin position="7"/>
        <end position="25"/>
    </location>
</feature>
<dbReference type="NCBIfam" id="TIGR02532">
    <property type="entry name" value="IV_pilin_GFxxxE"/>
    <property type="match status" value="1"/>
</dbReference>
<dbReference type="PROSITE" id="PS00409">
    <property type="entry name" value="PROKAR_NTER_METHYL"/>
    <property type="match status" value="1"/>
</dbReference>
<keyword evidence="2" id="KW-0472">Membrane</keyword>
<reference evidence="4 5" key="1">
    <citation type="journal article" date="2016" name="Nat. Commun.">
        <title>Thousands of microbial genomes shed light on interconnected biogeochemical processes in an aquifer system.</title>
        <authorList>
            <person name="Anantharaman K."/>
            <person name="Brown C.T."/>
            <person name="Hug L.A."/>
            <person name="Sharon I."/>
            <person name="Castelle C.J."/>
            <person name="Probst A.J."/>
            <person name="Thomas B.C."/>
            <person name="Singh A."/>
            <person name="Wilkins M.J."/>
            <person name="Karaoz U."/>
            <person name="Brodie E.L."/>
            <person name="Williams K.H."/>
            <person name="Hubbard S.S."/>
            <person name="Banfield J.F."/>
        </authorList>
    </citation>
    <scope>NUCLEOTIDE SEQUENCE [LARGE SCALE GENOMIC DNA]</scope>
</reference>
<evidence type="ECO:0000256" key="1">
    <source>
        <dbReference type="ARBA" id="ARBA00022481"/>
    </source>
</evidence>
<dbReference type="Pfam" id="PF08334">
    <property type="entry name" value="T2SSG"/>
    <property type="match status" value="1"/>
</dbReference>
<keyword evidence="1" id="KW-0488">Methylation</keyword>
<dbReference type="InterPro" id="IPR045584">
    <property type="entry name" value="Pilin-like"/>
</dbReference>